<gene>
    <name evidence="1" type="ORF">L1987_55707</name>
</gene>
<protein>
    <submittedName>
        <fullName evidence="1">Uncharacterized protein</fullName>
    </submittedName>
</protein>
<proteinExistence type="predicted"/>
<comment type="caution">
    <text evidence="1">The sequence shown here is derived from an EMBL/GenBank/DDBJ whole genome shotgun (WGS) entry which is preliminary data.</text>
</comment>
<sequence length="1291" mass="146194">MDKDEQYKRVFVHFDKNGDGKISPPELQTCIGKIGEELSLEEAEMVAALMDSDGDGLLSIEDLVKVVESANEDEKFSDLMKSFRIASNICAPMEFCSSAPPTSFYFKSFVVSLPISSISLPYSFQPTKQFTSLRISRTCHQLSHSPRKLSICARASAVNDVVKDPLPADLLVEEIQEPNCRIRLSVEVPRIVCDDCYKGVINEFRKLAKVPGFRPGMEVPEGILITYIGKDGVRKAVVEAILKRTLPHAMSSVEGRALEDSMRITTTFSEMEQTYSSLNILEYDVVVDVAPEVKWVPEDGYKNLKIVVELDSEIDAKTTAEREIKRRYKTLSTMRIVINRGLQVGDVAVLDISATTVEQDGSEVKDVPAAESKGFHFDTEDGDSVVPDFLDSIIGIRRGETKSFPLVFPDSWKQEDLRALPCQFTVDCKELFYRELPEMNDAIADKLLPGCTTIEQVKESLLERCIELEQTAKYQAADNVILDQLQKMIQVEIPHSLFEEQGRQLYGSKLLEMQANMQLNEDQIATLSSPKAVREYMENQRENIENIIKQSFAVGDIYKRENLQISTDELVKEVENSVAEFKKQKQEYNEESIQEQVQEILEGTKVLEWLREHADIQLELIVAWLFSEQEINVISCSRVRKKGKEREVRVWFYEPPPCGYMVTLGGERQLLLLYSIFTTTLHFPCFFLSLDKKAPRLKEILPQISAKTPIQFPIADIRWQGKMFKTLFLEKQVVVLCYLSCSLKLFVLMQKIWDEVGESDEERDKALLQLEQECLNVYKRKVDQAEKSKGHLLQTLEDAKLEFSTLLGSLGEKSFINIPEEIGTIKEQLASIAPALEQLWKKKEERIKEFSDVQAQIKKICGEIAGSDELAGSLTVDVSDLSLKKLEEFHNHLQELQKEKSQRLNKVLEFVSVLHDICGVLGIDFCSTVSDVHPSLIDASCAQSKSISNDTLARLAKSVTALKEAKKQRLHKLQDLAAELTELWNLMDTSEEERSLFDHVTCNISASVDEVTVPGALALNLIEQAEVEVERLDQLKAIRMKEIALKKQGELEEIFAHAHIEHDTKAAREKILSLIDSGNLEPAELLADMDGQVIKAKEEALSRKDILDKVEKWMSACEEESWLEDYNGDTNRYNGSRGAHLNLKRAEKARILVSKIPSLVDTLVAKTRTWEEEHGTTFAYDGVPLLAMLDEYSALRHDKEEEKRRIRDQKKFHEQLNTEQEAMFGIKPSPARPVSSSKKMTAPNGAPNRRLSMNQNGAPNRRLSMKRDNTRPVAPLNYVAISKEDVAPVTP</sequence>
<organism evidence="1 2">
    <name type="scientific">Smallanthus sonchifolius</name>
    <dbReference type="NCBI Taxonomy" id="185202"/>
    <lineage>
        <taxon>Eukaryota</taxon>
        <taxon>Viridiplantae</taxon>
        <taxon>Streptophyta</taxon>
        <taxon>Embryophyta</taxon>
        <taxon>Tracheophyta</taxon>
        <taxon>Spermatophyta</taxon>
        <taxon>Magnoliopsida</taxon>
        <taxon>eudicotyledons</taxon>
        <taxon>Gunneridae</taxon>
        <taxon>Pentapetalae</taxon>
        <taxon>asterids</taxon>
        <taxon>campanulids</taxon>
        <taxon>Asterales</taxon>
        <taxon>Asteraceae</taxon>
        <taxon>Asteroideae</taxon>
        <taxon>Heliantheae alliance</taxon>
        <taxon>Millerieae</taxon>
        <taxon>Smallanthus</taxon>
    </lineage>
</organism>
<name>A0ACB9EBD0_9ASTR</name>
<evidence type="ECO:0000313" key="1">
    <source>
        <dbReference type="EMBL" id="KAI3755898.1"/>
    </source>
</evidence>
<dbReference type="EMBL" id="CM042035">
    <property type="protein sequence ID" value="KAI3755898.1"/>
    <property type="molecule type" value="Genomic_DNA"/>
</dbReference>
<evidence type="ECO:0000313" key="2">
    <source>
        <dbReference type="Proteomes" id="UP001056120"/>
    </source>
</evidence>
<accession>A0ACB9EBD0</accession>
<reference evidence="1 2" key="2">
    <citation type="journal article" date="2022" name="Mol. Ecol. Resour.">
        <title>The genomes of chicory, endive, great burdock and yacon provide insights into Asteraceae paleo-polyploidization history and plant inulin production.</title>
        <authorList>
            <person name="Fan W."/>
            <person name="Wang S."/>
            <person name="Wang H."/>
            <person name="Wang A."/>
            <person name="Jiang F."/>
            <person name="Liu H."/>
            <person name="Zhao H."/>
            <person name="Xu D."/>
            <person name="Zhang Y."/>
        </authorList>
    </citation>
    <scope>NUCLEOTIDE SEQUENCE [LARGE SCALE GENOMIC DNA]</scope>
    <source>
        <strain evidence="2">cv. Yunnan</strain>
        <tissue evidence="1">Leaves</tissue>
    </source>
</reference>
<dbReference type="Proteomes" id="UP001056120">
    <property type="component" value="Linkage Group LG18"/>
</dbReference>
<reference evidence="2" key="1">
    <citation type="journal article" date="2022" name="Mol. Ecol. Resour.">
        <title>The genomes of chicory, endive, great burdock and yacon provide insights into Asteraceae palaeo-polyploidization history and plant inulin production.</title>
        <authorList>
            <person name="Fan W."/>
            <person name="Wang S."/>
            <person name="Wang H."/>
            <person name="Wang A."/>
            <person name="Jiang F."/>
            <person name="Liu H."/>
            <person name="Zhao H."/>
            <person name="Xu D."/>
            <person name="Zhang Y."/>
        </authorList>
    </citation>
    <scope>NUCLEOTIDE SEQUENCE [LARGE SCALE GENOMIC DNA]</scope>
    <source>
        <strain evidence="2">cv. Yunnan</strain>
    </source>
</reference>
<keyword evidence="2" id="KW-1185">Reference proteome</keyword>